<dbReference type="PANTHER" id="PTHR48100">
    <property type="entry name" value="BROAD-SPECIFICITY PHOSPHATASE YOR283W-RELATED"/>
    <property type="match status" value="1"/>
</dbReference>
<dbReference type="InterPro" id="IPR013078">
    <property type="entry name" value="His_Pase_superF_clade-1"/>
</dbReference>
<dbReference type="SMART" id="SM00855">
    <property type="entry name" value="PGAM"/>
    <property type="match status" value="1"/>
</dbReference>
<dbReference type="Gene3D" id="3.40.50.1240">
    <property type="entry name" value="Phosphoglycerate mutase-like"/>
    <property type="match status" value="1"/>
</dbReference>
<dbReference type="GO" id="GO:0004619">
    <property type="term" value="F:phosphoglycerate mutase activity"/>
    <property type="evidence" value="ECO:0007669"/>
    <property type="project" value="UniProtKB-EC"/>
</dbReference>
<dbReference type="Proteomes" id="UP001230005">
    <property type="component" value="Unassembled WGS sequence"/>
</dbReference>
<gene>
    <name evidence="1" type="ORF">J2S74_000918</name>
</gene>
<proteinExistence type="predicted"/>
<dbReference type="EC" id="5.4.2.11" evidence="1"/>
<organism evidence="1 2">
    <name type="scientific">Evansella vedderi</name>
    <dbReference type="NCBI Taxonomy" id="38282"/>
    <lineage>
        <taxon>Bacteria</taxon>
        <taxon>Bacillati</taxon>
        <taxon>Bacillota</taxon>
        <taxon>Bacilli</taxon>
        <taxon>Bacillales</taxon>
        <taxon>Bacillaceae</taxon>
        <taxon>Evansella</taxon>
    </lineage>
</organism>
<dbReference type="EMBL" id="JAUSUG010000003">
    <property type="protein sequence ID" value="MDQ0253546.1"/>
    <property type="molecule type" value="Genomic_DNA"/>
</dbReference>
<dbReference type="CDD" id="cd07067">
    <property type="entry name" value="HP_PGM_like"/>
    <property type="match status" value="1"/>
</dbReference>
<evidence type="ECO:0000313" key="1">
    <source>
        <dbReference type="EMBL" id="MDQ0253546.1"/>
    </source>
</evidence>
<name>A0ABT9ZQM9_9BACI</name>
<accession>A0ABT9ZQM9</accession>
<dbReference type="PANTHER" id="PTHR48100:SF1">
    <property type="entry name" value="HISTIDINE PHOSPHATASE FAMILY PROTEIN-RELATED"/>
    <property type="match status" value="1"/>
</dbReference>
<dbReference type="InterPro" id="IPR029033">
    <property type="entry name" value="His_PPase_superfam"/>
</dbReference>
<dbReference type="InterPro" id="IPR050275">
    <property type="entry name" value="PGM_Phosphatase"/>
</dbReference>
<dbReference type="PIRSF" id="PIRSF000709">
    <property type="entry name" value="6PFK_2-Ptase"/>
    <property type="match status" value="1"/>
</dbReference>
<dbReference type="RefSeq" id="WP_307322363.1">
    <property type="nucleotide sequence ID" value="NZ_JAUSUG010000003.1"/>
</dbReference>
<evidence type="ECO:0000313" key="2">
    <source>
        <dbReference type="Proteomes" id="UP001230005"/>
    </source>
</evidence>
<dbReference type="SUPFAM" id="SSF53254">
    <property type="entry name" value="Phosphoglycerate mutase-like"/>
    <property type="match status" value="1"/>
</dbReference>
<reference evidence="1 2" key="1">
    <citation type="submission" date="2023-07" db="EMBL/GenBank/DDBJ databases">
        <title>Genomic Encyclopedia of Type Strains, Phase IV (KMG-IV): sequencing the most valuable type-strain genomes for metagenomic binning, comparative biology and taxonomic classification.</title>
        <authorList>
            <person name="Goeker M."/>
        </authorList>
    </citation>
    <scope>NUCLEOTIDE SEQUENCE [LARGE SCALE GENOMIC DNA]</scope>
    <source>
        <strain evidence="1 2">DSM 9768</strain>
    </source>
</reference>
<dbReference type="Pfam" id="PF00300">
    <property type="entry name" value="His_Phos_1"/>
    <property type="match status" value="1"/>
</dbReference>
<keyword evidence="1" id="KW-0413">Isomerase</keyword>
<keyword evidence="2" id="KW-1185">Reference proteome</keyword>
<protein>
    <submittedName>
        <fullName evidence="1">2,3-bisphosphoglycerate-dependent phosphoglycerate mutase</fullName>
        <ecNumber evidence="1">5.4.2.11</ecNumber>
    </submittedName>
</protein>
<sequence>MTTIYVVRHCEAEGQPPEASLTEKGFNEAKDLANFFSNVRIDRILSSPFKRAIQSIQPLAEKLEIDVEINNGLAERTLSTINMPDWLEKIKETYEDMDLKYKGGESSKEAMDRIVNVVEKALISESQNIVIVTHGNIMSLLLRYYNRNFGFNEWSDLTNPDVYMLKLENNKVNYERLWQKNSNK</sequence>
<comment type="caution">
    <text evidence="1">The sequence shown here is derived from an EMBL/GenBank/DDBJ whole genome shotgun (WGS) entry which is preliminary data.</text>
</comment>